<gene>
    <name evidence="1" type="ORF">SAMN06265348_105127</name>
</gene>
<dbReference type="AlphaFoldDB" id="A0A521D922"/>
<sequence length="250" mass="29168">MDAKGQFGLSYTEDFNVACAISYLKQEDVLRYFINRVSFYAFNGGEMEAVALSSTHIILDCREFAQAGVTPVSDRKVRLISIKYISLLSDLAANTHLSTVDKMKESFYIMQEWETEMMPLVDFPKTFYLDEDQFLVLTFDFNLVCRMNGLNPQQVLQYFIDRISLARERALKIIGFAHSDACMSLFGMMKLSRSMKQYKLPVQLEIQQWYHEKLLILDGKLKNEPDLDKRTTGYQAFYAEWYHTLQRNLN</sequence>
<protein>
    <submittedName>
        <fullName evidence="1">Uncharacterized protein</fullName>
    </submittedName>
</protein>
<evidence type="ECO:0000313" key="2">
    <source>
        <dbReference type="Proteomes" id="UP000320300"/>
    </source>
</evidence>
<organism evidence="1 2">
    <name type="scientific">Pedobacter westerhofensis</name>
    <dbReference type="NCBI Taxonomy" id="425512"/>
    <lineage>
        <taxon>Bacteria</taxon>
        <taxon>Pseudomonadati</taxon>
        <taxon>Bacteroidota</taxon>
        <taxon>Sphingobacteriia</taxon>
        <taxon>Sphingobacteriales</taxon>
        <taxon>Sphingobacteriaceae</taxon>
        <taxon>Pedobacter</taxon>
    </lineage>
</organism>
<evidence type="ECO:0000313" key="1">
    <source>
        <dbReference type="EMBL" id="SMO68178.1"/>
    </source>
</evidence>
<dbReference type="OrthoDB" id="748379at2"/>
<reference evidence="1 2" key="1">
    <citation type="submission" date="2017-05" db="EMBL/GenBank/DDBJ databases">
        <authorList>
            <person name="Varghese N."/>
            <person name="Submissions S."/>
        </authorList>
    </citation>
    <scope>NUCLEOTIDE SEQUENCE [LARGE SCALE GENOMIC DNA]</scope>
    <source>
        <strain evidence="1 2">DSM 19036</strain>
    </source>
</reference>
<dbReference type="Proteomes" id="UP000320300">
    <property type="component" value="Unassembled WGS sequence"/>
</dbReference>
<dbReference type="EMBL" id="FXTN01000005">
    <property type="protein sequence ID" value="SMO68178.1"/>
    <property type="molecule type" value="Genomic_DNA"/>
</dbReference>
<name>A0A521D922_9SPHI</name>
<proteinExistence type="predicted"/>
<accession>A0A521D922</accession>
<dbReference type="RefSeq" id="WP_142528261.1">
    <property type="nucleotide sequence ID" value="NZ_CBCSJO010000005.1"/>
</dbReference>
<keyword evidence="2" id="KW-1185">Reference proteome</keyword>